<sequence>MQRLVTAGIDPRVEKSETMEARKKAIEERRRSEERGTLVARVAWNAYMAEPHEQWSDRHRLDHVNAAAPGGESKKRGKGLTKAGPLAPLLACPLASIDAAAVREWVRSERETRETVAVNAFRKFRTFVNWCAKSQHYGVIVQPDCCSDEAVKGSIPKQRAKENDCLQREQLAPWFRAVRAMPNRVISAYLQGLLITGARREELAALRWVDVDFQWRSVQLSDKVEEAGRTIPLSPYLSTLLAALPRRNEWVFSSPLAADGKLTEPRIAHTKALAIAGLPHVSLHGLRRSFGTLSEWCEVPVGVVAQIQGHKPSALAEKHYRRRPLDLLRMWHDKVEAWMLEQAGIEFDTAIADKPPLQVVK</sequence>
<dbReference type="SUPFAM" id="SSF56349">
    <property type="entry name" value="DNA breaking-rejoining enzymes"/>
    <property type="match status" value="1"/>
</dbReference>
<proteinExistence type="inferred from homology"/>
<dbReference type="Gene3D" id="1.10.443.10">
    <property type="entry name" value="Intergrase catalytic core"/>
    <property type="match status" value="1"/>
</dbReference>
<name>A0A5E4UT80_9BURK</name>
<dbReference type="Proteomes" id="UP000406256">
    <property type="component" value="Unassembled WGS sequence"/>
</dbReference>
<dbReference type="InterPro" id="IPR013762">
    <property type="entry name" value="Integrase-like_cat_sf"/>
</dbReference>
<evidence type="ECO:0000256" key="1">
    <source>
        <dbReference type="ARBA" id="ARBA00008857"/>
    </source>
</evidence>
<evidence type="ECO:0000256" key="3">
    <source>
        <dbReference type="ARBA" id="ARBA00023172"/>
    </source>
</evidence>
<dbReference type="PROSITE" id="PS51898">
    <property type="entry name" value="TYR_RECOMBINASE"/>
    <property type="match status" value="1"/>
</dbReference>
<evidence type="ECO:0000256" key="2">
    <source>
        <dbReference type="ARBA" id="ARBA00022908"/>
    </source>
</evidence>
<evidence type="ECO:0000313" key="5">
    <source>
        <dbReference type="EMBL" id="VVE03157.1"/>
    </source>
</evidence>
<comment type="similarity">
    <text evidence="1">Belongs to the 'phage' integrase family.</text>
</comment>
<keyword evidence="3" id="KW-0233">DNA recombination</keyword>
<dbReference type="PANTHER" id="PTHR30629:SF6">
    <property type="entry name" value="PROPHAGE INTEGRASE INTA-RELATED"/>
    <property type="match status" value="1"/>
</dbReference>
<accession>A0A5E4UT80</accession>
<dbReference type="PANTHER" id="PTHR30629">
    <property type="entry name" value="PROPHAGE INTEGRASE"/>
    <property type="match status" value="1"/>
</dbReference>
<dbReference type="EMBL" id="CABPSB010000006">
    <property type="protein sequence ID" value="VVE03157.1"/>
    <property type="molecule type" value="Genomic_DNA"/>
</dbReference>
<dbReference type="Pfam" id="PF00589">
    <property type="entry name" value="Phage_integrase"/>
    <property type="match status" value="1"/>
</dbReference>
<gene>
    <name evidence="5" type="ORF">PAN31108_02240</name>
</gene>
<feature type="domain" description="Tyr recombinase" evidence="4">
    <location>
        <begin position="161"/>
        <end position="333"/>
    </location>
</feature>
<dbReference type="InterPro" id="IPR011010">
    <property type="entry name" value="DNA_brk_join_enz"/>
</dbReference>
<reference evidence="5 6" key="1">
    <citation type="submission" date="2019-08" db="EMBL/GenBank/DDBJ databases">
        <authorList>
            <person name="Peeters C."/>
        </authorList>
    </citation>
    <scope>NUCLEOTIDE SEQUENCE [LARGE SCALE GENOMIC DNA]</scope>
    <source>
        <strain evidence="5 6">LMG 31108</strain>
    </source>
</reference>
<dbReference type="InterPro" id="IPR050808">
    <property type="entry name" value="Phage_Integrase"/>
</dbReference>
<organism evidence="5 6">
    <name type="scientific">Pandoraea anhela</name>
    <dbReference type="NCBI Taxonomy" id="2508295"/>
    <lineage>
        <taxon>Bacteria</taxon>
        <taxon>Pseudomonadati</taxon>
        <taxon>Pseudomonadota</taxon>
        <taxon>Betaproteobacteria</taxon>
        <taxon>Burkholderiales</taxon>
        <taxon>Burkholderiaceae</taxon>
        <taxon>Pandoraea</taxon>
    </lineage>
</organism>
<dbReference type="GO" id="GO:0015074">
    <property type="term" value="P:DNA integration"/>
    <property type="evidence" value="ECO:0007669"/>
    <property type="project" value="UniProtKB-KW"/>
</dbReference>
<dbReference type="AlphaFoldDB" id="A0A5E4UT80"/>
<dbReference type="GO" id="GO:0006310">
    <property type="term" value="P:DNA recombination"/>
    <property type="evidence" value="ECO:0007669"/>
    <property type="project" value="UniProtKB-KW"/>
</dbReference>
<dbReference type="InterPro" id="IPR002104">
    <property type="entry name" value="Integrase_catalytic"/>
</dbReference>
<evidence type="ECO:0000313" key="6">
    <source>
        <dbReference type="Proteomes" id="UP000406256"/>
    </source>
</evidence>
<keyword evidence="6" id="KW-1185">Reference proteome</keyword>
<protein>
    <submittedName>
        <fullName evidence="5">Preprotein translocase</fullName>
    </submittedName>
</protein>
<dbReference type="GO" id="GO:0003677">
    <property type="term" value="F:DNA binding"/>
    <property type="evidence" value="ECO:0007669"/>
    <property type="project" value="InterPro"/>
</dbReference>
<evidence type="ECO:0000259" key="4">
    <source>
        <dbReference type="PROSITE" id="PS51898"/>
    </source>
</evidence>
<keyword evidence="2" id="KW-0229">DNA integration</keyword>